<dbReference type="GO" id="GO:0012505">
    <property type="term" value="C:endomembrane system"/>
    <property type="evidence" value="ECO:0007669"/>
    <property type="project" value="TreeGrafter"/>
</dbReference>
<dbReference type="OMA" id="ESFFWGM"/>
<evidence type="ECO:0000259" key="3">
    <source>
        <dbReference type="SMART" id="SM01117"/>
    </source>
</evidence>
<gene>
    <name evidence="4" type="ORF">PFICI_08799</name>
</gene>
<feature type="region of interest" description="Disordered" evidence="2">
    <location>
        <begin position="1"/>
        <end position="62"/>
    </location>
</feature>
<accession>W3X1A4</accession>
<dbReference type="AlphaFoldDB" id="W3X1A4"/>
<dbReference type="GeneID" id="19273812"/>
<feature type="region of interest" description="Disordered" evidence="2">
    <location>
        <begin position="256"/>
        <end position="286"/>
    </location>
</feature>
<dbReference type="SMART" id="SM01117">
    <property type="entry name" value="Cyt-b5"/>
    <property type="match status" value="1"/>
</dbReference>
<keyword evidence="5" id="KW-1185">Reference proteome</keyword>
<evidence type="ECO:0000313" key="5">
    <source>
        <dbReference type="Proteomes" id="UP000030651"/>
    </source>
</evidence>
<dbReference type="KEGG" id="pfy:PFICI_08799"/>
<dbReference type="Proteomes" id="UP000030651">
    <property type="component" value="Unassembled WGS sequence"/>
</dbReference>
<dbReference type="InterPro" id="IPR050577">
    <property type="entry name" value="MAPR/NEUFC/NENF-like"/>
</dbReference>
<evidence type="ECO:0000256" key="2">
    <source>
        <dbReference type="SAM" id="MobiDB-lite"/>
    </source>
</evidence>
<dbReference type="InParanoid" id="W3X1A4"/>
<name>W3X1A4_PESFW</name>
<dbReference type="PANTHER" id="PTHR10281:SF76">
    <property type="entry name" value="CALCUTTA CUP-RELATED"/>
    <property type="match status" value="1"/>
</dbReference>
<dbReference type="STRING" id="1229662.W3X1A4"/>
<organism evidence="4 5">
    <name type="scientific">Pestalotiopsis fici (strain W106-1 / CGMCC3.15140)</name>
    <dbReference type="NCBI Taxonomy" id="1229662"/>
    <lineage>
        <taxon>Eukaryota</taxon>
        <taxon>Fungi</taxon>
        <taxon>Dikarya</taxon>
        <taxon>Ascomycota</taxon>
        <taxon>Pezizomycotina</taxon>
        <taxon>Sordariomycetes</taxon>
        <taxon>Xylariomycetidae</taxon>
        <taxon>Amphisphaeriales</taxon>
        <taxon>Sporocadaceae</taxon>
        <taxon>Pestalotiopsis</taxon>
    </lineage>
</organism>
<dbReference type="eggNOG" id="KOG1110">
    <property type="taxonomic scope" value="Eukaryota"/>
</dbReference>
<dbReference type="RefSeq" id="XP_007835571.1">
    <property type="nucleotide sequence ID" value="XM_007837380.1"/>
</dbReference>
<dbReference type="InterPro" id="IPR036400">
    <property type="entry name" value="Cyt_B5-like_heme/steroid_sf"/>
</dbReference>
<protein>
    <recommendedName>
        <fullName evidence="3">Cytochrome b5 heme-binding domain-containing protein</fullName>
    </recommendedName>
</protein>
<dbReference type="HOGENOM" id="CLU_070889_0_0_1"/>
<evidence type="ECO:0000313" key="4">
    <source>
        <dbReference type="EMBL" id="ETS78946.1"/>
    </source>
</evidence>
<dbReference type="OrthoDB" id="10257697at2759"/>
<dbReference type="PANTHER" id="PTHR10281">
    <property type="entry name" value="MEMBRANE-ASSOCIATED PROGESTERONE RECEPTOR COMPONENT-RELATED"/>
    <property type="match status" value="1"/>
</dbReference>
<evidence type="ECO:0000256" key="1">
    <source>
        <dbReference type="ARBA" id="ARBA00038357"/>
    </source>
</evidence>
<dbReference type="EMBL" id="KI912114">
    <property type="protein sequence ID" value="ETS78946.1"/>
    <property type="molecule type" value="Genomic_DNA"/>
</dbReference>
<proteinExistence type="inferred from homology"/>
<feature type="domain" description="Cytochrome b5 heme-binding" evidence="3">
    <location>
        <begin position="126"/>
        <end position="204"/>
    </location>
</feature>
<dbReference type="FunFam" id="3.10.120.10:FF:000018">
    <property type="entry name" value="Heme/steroid binding domain protein, putative"/>
    <property type="match status" value="1"/>
</dbReference>
<sequence length="286" mass="32176">MPAETRGSVRQRKAAAVRAEQEPTPRVVELNTSDDEEEFIKNGTGPLQQEPRPKPTPKARVKADDDEYSPWLDVLRVLTFLVLAGVGLSYLISNGTTFGLDKLAKHPPKYFRKDWWTEQFKTPLQLTPAELSAYDGSDPEKPIYLAINGTIYDVSANRRTYGPGGSYHVFAGVDAARGFVTGCFADDRTADLRGIEEMHIPRDDPEVDSLYTAADLEALKVRERAEAEQKVRDQLSHWVNFFARSPKYPHVGTVKREPGWLDKEPLKPLCEQAQKGRPKRKAPETN</sequence>
<comment type="similarity">
    <text evidence="1">Belongs to the cytochrome b5 family. MAPR subfamily.</text>
</comment>
<feature type="compositionally biased region" description="Basic and acidic residues" evidence="2">
    <location>
        <begin position="256"/>
        <end position="266"/>
    </location>
</feature>
<reference evidence="5" key="1">
    <citation type="journal article" date="2015" name="BMC Genomics">
        <title>Genomic and transcriptomic analysis of the endophytic fungus Pestalotiopsis fici reveals its lifestyle and high potential for synthesis of natural products.</title>
        <authorList>
            <person name="Wang X."/>
            <person name="Zhang X."/>
            <person name="Liu L."/>
            <person name="Xiang M."/>
            <person name="Wang W."/>
            <person name="Sun X."/>
            <person name="Che Y."/>
            <person name="Guo L."/>
            <person name="Liu G."/>
            <person name="Guo L."/>
            <person name="Wang C."/>
            <person name="Yin W.B."/>
            <person name="Stadler M."/>
            <person name="Zhang X."/>
            <person name="Liu X."/>
        </authorList>
    </citation>
    <scope>NUCLEOTIDE SEQUENCE [LARGE SCALE GENOMIC DNA]</scope>
    <source>
        <strain evidence="5">W106-1 / CGMCC3.15140</strain>
    </source>
</reference>
<dbReference type="InterPro" id="IPR001199">
    <property type="entry name" value="Cyt_B5-like_heme/steroid-bd"/>
</dbReference>
<dbReference type="Pfam" id="PF00173">
    <property type="entry name" value="Cyt-b5"/>
    <property type="match status" value="1"/>
</dbReference>
<dbReference type="GO" id="GO:0016020">
    <property type="term" value="C:membrane"/>
    <property type="evidence" value="ECO:0007669"/>
    <property type="project" value="TreeGrafter"/>
</dbReference>
<dbReference type="SUPFAM" id="SSF55856">
    <property type="entry name" value="Cytochrome b5-like heme/steroid binding domain"/>
    <property type="match status" value="1"/>
</dbReference>
<dbReference type="Gene3D" id="3.10.120.10">
    <property type="entry name" value="Cytochrome b5-like heme/steroid binding domain"/>
    <property type="match status" value="1"/>
</dbReference>